<evidence type="ECO:0000313" key="5">
    <source>
        <dbReference type="Proteomes" id="UP001226160"/>
    </source>
</evidence>
<evidence type="ECO:0008006" key="7">
    <source>
        <dbReference type="Google" id="ProtNLM"/>
    </source>
</evidence>
<accession>A0AAP4F9A7</accession>
<evidence type="ECO:0000256" key="2">
    <source>
        <dbReference type="SAM" id="Phobius"/>
    </source>
</evidence>
<evidence type="ECO:0000313" key="4">
    <source>
        <dbReference type="EMBL" id="MDK4325133.1"/>
    </source>
</evidence>
<keyword evidence="2" id="KW-1133">Transmembrane helix</keyword>
<comment type="caution">
    <text evidence="4">The sequence shown here is derived from an EMBL/GenBank/DDBJ whole genome shotgun (WGS) entry which is preliminary data.</text>
</comment>
<name>A0AAP4F9A7_9CORY</name>
<reference evidence="4 6" key="1">
    <citation type="submission" date="2023-05" db="EMBL/GenBank/DDBJ databases">
        <title>Metabolic capabilities are highly conserved among human nasal-associated Corynebacterium species in pangenomic analyses.</title>
        <authorList>
            <person name="Tran T.H."/>
            <person name="Roberts A.Q."/>
            <person name="Escapa I.F."/>
            <person name="Gao W."/>
            <person name="Conlan S."/>
            <person name="Kong H."/>
            <person name="Segre J.A."/>
            <person name="Kelly M.S."/>
            <person name="Lemon K.P."/>
        </authorList>
    </citation>
    <scope>NUCLEOTIDE SEQUENCE</scope>
    <source>
        <strain evidence="4">KPL2654</strain>
        <strain evidence="3 6">KPL2811</strain>
    </source>
</reference>
<protein>
    <recommendedName>
        <fullName evidence="7">Phenol hydroxylase</fullName>
    </recommendedName>
</protein>
<keyword evidence="2" id="KW-0812">Transmembrane</keyword>
<evidence type="ECO:0000313" key="6">
    <source>
        <dbReference type="Proteomes" id="UP001243856"/>
    </source>
</evidence>
<dbReference type="EMBL" id="JASNVK010000008">
    <property type="protein sequence ID" value="MDK4300733.1"/>
    <property type="molecule type" value="Genomic_DNA"/>
</dbReference>
<dbReference type="EMBL" id="JASNVP010000001">
    <property type="protein sequence ID" value="MDK4325133.1"/>
    <property type="molecule type" value="Genomic_DNA"/>
</dbReference>
<gene>
    <name evidence="3" type="ORF">QPX45_05635</name>
    <name evidence="4" type="ORF">QPX54_01185</name>
</gene>
<dbReference type="RefSeq" id="WP_018120759.1">
    <property type="nucleotide sequence ID" value="NZ_CBCRTU010000006.1"/>
</dbReference>
<dbReference type="GeneID" id="64188669"/>
<dbReference type="Proteomes" id="UP001226160">
    <property type="component" value="Unassembled WGS sequence"/>
</dbReference>
<dbReference type="Proteomes" id="UP001243856">
    <property type="component" value="Unassembled WGS sequence"/>
</dbReference>
<feature type="transmembrane region" description="Helical" evidence="2">
    <location>
        <begin position="93"/>
        <end position="112"/>
    </location>
</feature>
<dbReference type="AlphaFoldDB" id="A0AAP4F9A7"/>
<feature type="transmembrane region" description="Helical" evidence="2">
    <location>
        <begin position="507"/>
        <end position="531"/>
    </location>
</feature>
<evidence type="ECO:0000256" key="1">
    <source>
        <dbReference type="SAM" id="MobiDB-lite"/>
    </source>
</evidence>
<feature type="region of interest" description="Disordered" evidence="1">
    <location>
        <begin position="1"/>
        <end position="35"/>
    </location>
</feature>
<feature type="transmembrane region" description="Helical" evidence="2">
    <location>
        <begin position="299"/>
        <end position="319"/>
    </location>
</feature>
<keyword evidence="2" id="KW-0472">Membrane</keyword>
<evidence type="ECO:0000313" key="3">
    <source>
        <dbReference type="EMBL" id="MDK4300733.1"/>
    </source>
</evidence>
<organism evidence="4 5">
    <name type="scientific">Corynebacterium propinquum</name>
    <dbReference type="NCBI Taxonomy" id="43769"/>
    <lineage>
        <taxon>Bacteria</taxon>
        <taxon>Bacillati</taxon>
        <taxon>Actinomycetota</taxon>
        <taxon>Actinomycetes</taxon>
        <taxon>Mycobacteriales</taxon>
        <taxon>Corynebacteriaceae</taxon>
        <taxon>Corynebacterium</taxon>
    </lineage>
</organism>
<feature type="region of interest" description="Disordered" evidence="1">
    <location>
        <begin position="391"/>
        <end position="410"/>
    </location>
</feature>
<sequence>MNGHRPATSLDRPVDVDDSEDEVSAHFARPSAGPSLRVESVPAHAQDHWLDEAETTDAPGMSFIRRFFRSSFSGSTQIITRVFGFFGTTPGKMVVGMIVLTAALLAAGLSMANSVSNRQTELNHLLTSTEPMSNSAHKLYMSLSLADTIATTGFVQAGVEPENTREQYLGAIDSAAAEATSAVLDSDDDEEYLRQLAVQIQRQLPVYTGLVEAARTNNRAGNAVGAAYMSNASAMMRDEILPAAASLFRLSSNNVSEQQDQLTRPQWVPLSGLVAALMFLGLAQYWLWRISRRRLNRGFAAATVMMVVALLWVSGTNVYTWHLGSRGFTEASTPWDSLTQARIDAQRTRTEEILALVQRRTNYNPSLEFSSTNKHISAALDDYSNSSALRTAAETSADEGSADKASADATDLSTIDEARTALQEWDEAKAHLLRALDSGNYEQALALATDSTMGAQGSGADSTGTAGSGTNQTMSSAAAFEKLDAALATLIANARDSMRSYLSESLAALNLVAAAVSLLSLLSVLAIWLGIRPRMVEYL</sequence>
<keyword evidence="6" id="KW-1185">Reference proteome</keyword>
<proteinExistence type="predicted"/>
<feature type="transmembrane region" description="Helical" evidence="2">
    <location>
        <begin position="267"/>
        <end position="287"/>
    </location>
</feature>